<dbReference type="Gene3D" id="2.160.20.80">
    <property type="entry name" value="E3 ubiquitin-protein ligase SopA"/>
    <property type="match status" value="1"/>
</dbReference>
<comment type="caution">
    <text evidence="1">The sequence shown here is derived from an EMBL/GenBank/DDBJ whole genome shotgun (WGS) entry which is preliminary data.</text>
</comment>
<dbReference type="AlphaFoldDB" id="A0A3P1T376"/>
<evidence type="ECO:0000313" key="1">
    <source>
        <dbReference type="EMBL" id="RRD03839.1"/>
    </source>
</evidence>
<dbReference type="SUPFAM" id="SSF141571">
    <property type="entry name" value="Pentapeptide repeat-like"/>
    <property type="match status" value="1"/>
</dbReference>
<sequence length="263" mass="29899">MKQPKTRQRTHRKRDHTMSRLTESIDNYGLELSFKAGETVTGEDWPKHKLGRIGSSAILENCNFEGTSAKQVILGGAGWTAEFRNCSFDNTRLKYIIGEAKFINCTFRNARLTEFRVNPLTLINCDFSGALLLRCQFWGAPTPHDLKDRPSLNPVNEVHGNDFSTATFDDSDFRGGVNLTLQQLPTGQDYAISLDGNAALQRATALVDSWGPEREEDQTRARSWINIWQRGIDRGQNHLFAVWPKKRLTPESWTELRQTINET</sequence>
<gene>
    <name evidence="1" type="ORF">EII34_12635</name>
</gene>
<organism evidence="1 2">
    <name type="scientific">Arachnia propionica</name>
    <dbReference type="NCBI Taxonomy" id="1750"/>
    <lineage>
        <taxon>Bacteria</taxon>
        <taxon>Bacillati</taxon>
        <taxon>Actinomycetota</taxon>
        <taxon>Actinomycetes</taxon>
        <taxon>Propionibacteriales</taxon>
        <taxon>Propionibacteriaceae</taxon>
        <taxon>Arachnia</taxon>
    </lineage>
</organism>
<dbReference type="OrthoDB" id="3263317at2"/>
<accession>A0A3P1T376</accession>
<dbReference type="Proteomes" id="UP000280819">
    <property type="component" value="Unassembled WGS sequence"/>
</dbReference>
<name>A0A3P1T376_9ACTN</name>
<reference evidence="1 2" key="1">
    <citation type="submission" date="2018-11" db="EMBL/GenBank/DDBJ databases">
        <title>Genomes From Bacteria Associated with the Canine Oral Cavity: a Test Case for Automated Genome-Based Taxonomic Assignment.</title>
        <authorList>
            <person name="Coil D.A."/>
            <person name="Jospin G."/>
            <person name="Darling A.E."/>
            <person name="Wallis C."/>
            <person name="Davis I.J."/>
            <person name="Harris S."/>
            <person name="Eisen J.A."/>
            <person name="Holcombe L.J."/>
            <person name="O'Flynn C."/>
        </authorList>
    </citation>
    <scope>NUCLEOTIDE SEQUENCE [LARGE SCALE GENOMIC DNA]</scope>
    <source>
        <strain evidence="1 2">OH887_COT-365</strain>
    </source>
</reference>
<dbReference type="EMBL" id="RQZG01000016">
    <property type="protein sequence ID" value="RRD03839.1"/>
    <property type="molecule type" value="Genomic_DNA"/>
</dbReference>
<protein>
    <submittedName>
        <fullName evidence="1">Pentapeptide repeat-containing protein</fullName>
    </submittedName>
</protein>
<evidence type="ECO:0000313" key="2">
    <source>
        <dbReference type="Proteomes" id="UP000280819"/>
    </source>
</evidence>
<proteinExistence type="predicted"/>